<accession>A0ABZ1CIK7</accession>
<dbReference type="Proteomes" id="UP001334732">
    <property type="component" value="Chromosome"/>
</dbReference>
<name>A0ABZ1CIK7_9PROT</name>
<evidence type="ECO:0000313" key="1">
    <source>
        <dbReference type="EMBL" id="WRS39239.1"/>
    </source>
</evidence>
<evidence type="ECO:0000313" key="2">
    <source>
        <dbReference type="Proteomes" id="UP001334732"/>
    </source>
</evidence>
<dbReference type="EMBL" id="CP141769">
    <property type="protein sequence ID" value="WRS39239.1"/>
    <property type="molecule type" value="Genomic_DNA"/>
</dbReference>
<protein>
    <submittedName>
        <fullName evidence="1">Uncharacterized protein</fullName>
    </submittedName>
</protein>
<sequence>MGQNEYEKWVTSLVKRFPLLYRGRRRGEADFYLRGLGWFPVIEKLSEELEIEIRRLRDEEGVPVRRLPRAFRVKEKFGKLRFQIVNPTPAVFDAIFKAEQEAATRCEICGRTATPSQTGELVLCPEHMHLRIKDEV</sequence>
<dbReference type="RefSeq" id="WP_324779772.1">
    <property type="nucleotide sequence ID" value="NZ_CP141769.1"/>
</dbReference>
<organism evidence="1 2">
    <name type="scientific">Thiobacillus sedimenti</name>
    <dbReference type="NCBI Taxonomy" id="3110231"/>
    <lineage>
        <taxon>Bacteria</taxon>
        <taxon>Pseudomonadati</taxon>
        <taxon>Pseudomonadota</taxon>
        <taxon>Betaproteobacteria</taxon>
        <taxon>Nitrosomonadales</taxon>
        <taxon>Thiobacillaceae</taxon>
        <taxon>Thiobacillus</taxon>
    </lineage>
</organism>
<keyword evidence="2" id="KW-1185">Reference proteome</keyword>
<proteinExistence type="predicted"/>
<reference evidence="1 2" key="1">
    <citation type="submission" date="2023-12" db="EMBL/GenBank/DDBJ databases">
        <title>Thiobacillus sedimentum sp. nov., a chemolithoautotrophic sulfur-oxidizing bacterium isolated from freshwater sediment.</title>
        <authorList>
            <person name="Luo J."/>
            <person name="Dai C."/>
        </authorList>
    </citation>
    <scope>NUCLEOTIDE SEQUENCE [LARGE SCALE GENOMIC DNA]</scope>
    <source>
        <strain evidence="1 2">SCUT-2</strain>
    </source>
</reference>
<gene>
    <name evidence="1" type="ORF">VA613_14725</name>
</gene>